<dbReference type="InterPro" id="IPR001610">
    <property type="entry name" value="PAC"/>
</dbReference>
<evidence type="ECO:0000259" key="4">
    <source>
        <dbReference type="PROSITE" id="PS50112"/>
    </source>
</evidence>
<dbReference type="InterPro" id="IPR001789">
    <property type="entry name" value="Sig_transdc_resp-reg_receiver"/>
</dbReference>
<dbReference type="CDD" id="cd00130">
    <property type="entry name" value="PAS"/>
    <property type="match status" value="2"/>
</dbReference>
<dbReference type="NCBIfam" id="TIGR00229">
    <property type="entry name" value="sensory_box"/>
    <property type="match status" value="2"/>
</dbReference>
<organism evidence="8 9">
    <name type="scientific">Sulfurospirillum cavolei</name>
    <dbReference type="NCBI Taxonomy" id="366522"/>
    <lineage>
        <taxon>Bacteria</taxon>
        <taxon>Pseudomonadati</taxon>
        <taxon>Campylobacterota</taxon>
        <taxon>Epsilonproteobacteria</taxon>
        <taxon>Campylobacterales</taxon>
        <taxon>Sulfurospirillaceae</taxon>
        <taxon>Sulfurospirillum</taxon>
    </lineage>
</organism>
<feature type="domain" description="HD" evidence="6">
    <location>
        <begin position="535"/>
        <end position="659"/>
    </location>
</feature>
<dbReference type="EMBL" id="DLUG01000193">
    <property type="protein sequence ID" value="DAB35957.1"/>
    <property type="molecule type" value="Genomic_DNA"/>
</dbReference>
<feature type="modified residue" description="4-aspartylphosphate" evidence="2">
    <location>
        <position position="49"/>
    </location>
</feature>
<dbReference type="InterPro" id="IPR037522">
    <property type="entry name" value="HD_GYP_dom"/>
</dbReference>
<dbReference type="InterPro" id="IPR052020">
    <property type="entry name" value="Cyclic_di-GMP/3'3'-cGAMP_PDE"/>
</dbReference>
<feature type="domain" description="PAC" evidence="5">
    <location>
        <begin position="461"/>
        <end position="515"/>
    </location>
</feature>
<dbReference type="Gene3D" id="3.40.50.2300">
    <property type="match status" value="2"/>
</dbReference>
<dbReference type="Pfam" id="PF08447">
    <property type="entry name" value="PAS_3"/>
    <property type="match status" value="1"/>
</dbReference>
<dbReference type="GO" id="GO:0009214">
    <property type="term" value="P:cyclic nucleotide catabolic process"/>
    <property type="evidence" value="ECO:0007669"/>
    <property type="project" value="UniProtKB-ARBA"/>
</dbReference>
<dbReference type="PANTHER" id="PTHR45228">
    <property type="entry name" value="CYCLIC DI-GMP PHOSPHODIESTERASE TM_0186-RELATED"/>
    <property type="match status" value="1"/>
</dbReference>
<proteinExistence type="predicted"/>
<comment type="caution">
    <text evidence="8">The sequence shown here is derived from an EMBL/GenBank/DDBJ whole genome shotgun (WGS) entry which is preliminary data.</text>
</comment>
<dbReference type="FunFam" id="1.10.3210.10:FF:000018">
    <property type="entry name" value="Two-component system response regulator"/>
    <property type="match status" value="1"/>
</dbReference>
<dbReference type="CDD" id="cd00077">
    <property type="entry name" value="HDc"/>
    <property type="match status" value="1"/>
</dbReference>
<gene>
    <name evidence="8" type="ORF">CFH80_07430</name>
</gene>
<evidence type="ECO:0000313" key="9">
    <source>
        <dbReference type="Proteomes" id="UP000231638"/>
    </source>
</evidence>
<dbReference type="Pfam" id="PF13426">
    <property type="entry name" value="PAS_9"/>
    <property type="match status" value="1"/>
</dbReference>
<dbReference type="Gene3D" id="3.30.450.20">
    <property type="entry name" value="PAS domain"/>
    <property type="match status" value="2"/>
</dbReference>
<dbReference type="InterPro" id="IPR003607">
    <property type="entry name" value="HD/PDEase_dom"/>
</dbReference>
<feature type="domain" description="Response regulatory" evidence="3">
    <location>
        <begin position="124"/>
        <end position="237"/>
    </location>
</feature>
<evidence type="ECO:0000313" key="8">
    <source>
        <dbReference type="EMBL" id="DAB35957.1"/>
    </source>
</evidence>
<feature type="domain" description="PAC" evidence="5">
    <location>
        <begin position="322"/>
        <end position="376"/>
    </location>
</feature>
<evidence type="ECO:0000259" key="6">
    <source>
        <dbReference type="PROSITE" id="PS51831"/>
    </source>
</evidence>
<dbReference type="GO" id="GO:0000160">
    <property type="term" value="P:phosphorelay signal transduction system"/>
    <property type="evidence" value="ECO:0007669"/>
    <property type="project" value="InterPro"/>
</dbReference>
<dbReference type="GO" id="GO:0004112">
    <property type="term" value="F:cyclic-nucleotide phosphodiesterase activity"/>
    <property type="evidence" value="ECO:0007669"/>
    <property type="project" value="UniProtKB-ARBA"/>
</dbReference>
<dbReference type="SUPFAM" id="SSF55785">
    <property type="entry name" value="PYP-like sensor domain (PAS domain)"/>
    <property type="match status" value="2"/>
</dbReference>
<dbReference type="InterPro" id="IPR011006">
    <property type="entry name" value="CheY-like_superfamily"/>
</dbReference>
<dbReference type="PROSITE" id="PS51832">
    <property type="entry name" value="HD_GYP"/>
    <property type="match status" value="1"/>
</dbReference>
<dbReference type="InterPro" id="IPR000014">
    <property type="entry name" value="PAS"/>
</dbReference>
<dbReference type="InterPro" id="IPR013655">
    <property type="entry name" value="PAS_fold_3"/>
</dbReference>
<dbReference type="SMART" id="SM00471">
    <property type="entry name" value="HDc"/>
    <property type="match status" value="1"/>
</dbReference>
<feature type="domain" description="Response regulatory" evidence="3">
    <location>
        <begin position="1"/>
        <end position="114"/>
    </location>
</feature>
<dbReference type="Gene3D" id="1.10.3210.10">
    <property type="entry name" value="Hypothetical protein af1432"/>
    <property type="match status" value="1"/>
</dbReference>
<sequence length="714" mass="81996">MLILESSRVFSNVLQKNLCTLNYRVTLAKTLYQAVELLSVQTFDFIVLDLHLRDGEGEMILQNLSILDPKLKMIVYSIDHDPSRSHVWHRYGVLAFLSKSDPIAHIVRKIDALVQSCDQEPRARLLWIGELESTVQHVRTLLHVRNYRLFVAQNQEEAFSFAPIDLILLELDVYDTASVERLRQVRAAYAEPQTPIFIVTQAYDSALLHALIQNGANEFFVKPLLGEMLGERVDFWLERQRIQSAQQREGRLLQEYKNVIDKSMIVSKTDPHGIITYVNEQFCDISGYRADELIGRSHRIVRHPDTPESVFQDLWETILSGNMWKGVLKNRKKDGSAYWVHAFIYPIITRQGQIDEVIAIRNDVTQLHLVKESLSRALQRSDSDLDEAFHLSKQYETVIDESNSLTRVDTEGKILFVNKRFCELSGYSKEEVIEQSFSAMYADDIDPLIVKQLWETIQSGHVWRGVLKNKRKDGSLYWVKATVVPIKDKQGKITEFMSVRNDISEIIKLHEEIESTQQEIIYHMGEIAESRSQETGNHVRRVAEYSRLLALKYGLNAQEANKIAMASPMHDIGKVGIPDAILHKPGKLTDEEWEIMKTHAMLGYAVLQHSKRPILQASAIIAKEHHEKYDGTGYPLGLSGEAIHLYARIVAIADVFDALSHDRCYKKAWEDADVFAFFEKERGAHFDPQLVDMFLAAKEEFLTIRDHFKDALNP</sequence>
<dbReference type="SUPFAM" id="SSF52172">
    <property type="entry name" value="CheY-like"/>
    <property type="match status" value="2"/>
</dbReference>
<dbReference type="SMART" id="SM00091">
    <property type="entry name" value="PAS"/>
    <property type="match status" value="2"/>
</dbReference>
<accession>A0A2D3WB63</accession>
<evidence type="ECO:0000256" key="2">
    <source>
        <dbReference type="PROSITE-ProRule" id="PRU00169"/>
    </source>
</evidence>
<dbReference type="STRING" id="366522.GCA_001548055_01904"/>
<evidence type="ECO:0000259" key="3">
    <source>
        <dbReference type="PROSITE" id="PS50110"/>
    </source>
</evidence>
<dbReference type="InterPro" id="IPR000700">
    <property type="entry name" value="PAS-assoc_C"/>
</dbReference>
<dbReference type="SMART" id="SM00086">
    <property type="entry name" value="PAC"/>
    <property type="match status" value="2"/>
</dbReference>
<dbReference type="PROSITE" id="PS50113">
    <property type="entry name" value="PAC"/>
    <property type="match status" value="2"/>
</dbReference>
<feature type="domain" description="PAS" evidence="4">
    <location>
        <begin position="391"/>
        <end position="460"/>
    </location>
</feature>
<keyword evidence="1" id="KW-0378">Hydrolase</keyword>
<dbReference type="Pfam" id="PF13487">
    <property type="entry name" value="HD_5"/>
    <property type="match status" value="1"/>
</dbReference>
<dbReference type="CDD" id="cd00156">
    <property type="entry name" value="REC"/>
    <property type="match status" value="2"/>
</dbReference>
<dbReference type="AlphaFoldDB" id="A0A2D3WB63"/>
<dbReference type="PROSITE" id="PS50112">
    <property type="entry name" value="PAS"/>
    <property type="match status" value="2"/>
</dbReference>
<name>A0A2D3WB63_9BACT</name>
<dbReference type="InterPro" id="IPR006674">
    <property type="entry name" value="HD_domain"/>
</dbReference>
<dbReference type="InterPro" id="IPR035965">
    <property type="entry name" value="PAS-like_dom_sf"/>
</dbReference>
<evidence type="ECO:0000259" key="7">
    <source>
        <dbReference type="PROSITE" id="PS51832"/>
    </source>
</evidence>
<evidence type="ECO:0000259" key="5">
    <source>
        <dbReference type="PROSITE" id="PS50113"/>
    </source>
</evidence>
<feature type="domain" description="HD-GYP" evidence="7">
    <location>
        <begin position="513"/>
        <end position="710"/>
    </location>
</feature>
<evidence type="ECO:0000256" key="1">
    <source>
        <dbReference type="ARBA" id="ARBA00022801"/>
    </source>
</evidence>
<dbReference type="Pfam" id="PF00072">
    <property type="entry name" value="Response_reg"/>
    <property type="match status" value="1"/>
</dbReference>
<dbReference type="PROSITE" id="PS50110">
    <property type="entry name" value="RESPONSE_REGULATORY"/>
    <property type="match status" value="2"/>
</dbReference>
<comment type="caution">
    <text evidence="2">Lacks conserved residue(s) required for the propagation of feature annotation.</text>
</comment>
<dbReference type="SUPFAM" id="SSF109604">
    <property type="entry name" value="HD-domain/PDEase-like"/>
    <property type="match status" value="1"/>
</dbReference>
<protein>
    <submittedName>
        <fullName evidence="8">Response regulator receiver protein</fullName>
    </submittedName>
</protein>
<keyword evidence="2" id="KW-0597">Phosphoprotein</keyword>
<dbReference type="SMART" id="SM00448">
    <property type="entry name" value="REC"/>
    <property type="match status" value="2"/>
</dbReference>
<dbReference type="Proteomes" id="UP000231638">
    <property type="component" value="Unassembled WGS sequence"/>
</dbReference>
<dbReference type="PANTHER" id="PTHR45228:SF9">
    <property type="entry name" value="3'3'-CGAMP-SPECIFIC PHOSPHODIESTERASE 2"/>
    <property type="match status" value="1"/>
</dbReference>
<reference evidence="8 9" key="1">
    <citation type="journal article" date="2017" name="Front. Microbiol.">
        <title>Comparative Genomic Analysis of the Class Epsilonproteobacteria and Proposed Reclassification to Epsilonbacteraeota (phyl. nov.).</title>
        <authorList>
            <person name="Waite D.W."/>
            <person name="Vanwonterghem I."/>
            <person name="Rinke C."/>
            <person name="Parks D.H."/>
            <person name="Zhang Y."/>
            <person name="Takai K."/>
            <person name="Sievert S.M."/>
            <person name="Simon J."/>
            <person name="Campbell B.J."/>
            <person name="Hanson T.E."/>
            <person name="Woyke T."/>
            <person name="Klotz M.G."/>
            <person name="Hugenholtz P."/>
        </authorList>
    </citation>
    <scope>NUCLEOTIDE SEQUENCE [LARGE SCALE GENOMIC DNA]</scope>
    <source>
        <strain evidence="8">UBA11420</strain>
    </source>
</reference>
<dbReference type="PROSITE" id="PS51831">
    <property type="entry name" value="HD"/>
    <property type="match status" value="1"/>
</dbReference>
<feature type="domain" description="PAS" evidence="4">
    <location>
        <begin position="270"/>
        <end position="321"/>
    </location>
</feature>